<organism evidence="3 4">
    <name type="scientific">Plenodomus tracheiphilus IPT5</name>
    <dbReference type="NCBI Taxonomy" id="1408161"/>
    <lineage>
        <taxon>Eukaryota</taxon>
        <taxon>Fungi</taxon>
        <taxon>Dikarya</taxon>
        <taxon>Ascomycota</taxon>
        <taxon>Pezizomycotina</taxon>
        <taxon>Dothideomycetes</taxon>
        <taxon>Pleosporomycetidae</taxon>
        <taxon>Pleosporales</taxon>
        <taxon>Pleosporineae</taxon>
        <taxon>Leptosphaeriaceae</taxon>
        <taxon>Plenodomus</taxon>
    </lineage>
</organism>
<dbReference type="Proteomes" id="UP000799423">
    <property type="component" value="Unassembled WGS sequence"/>
</dbReference>
<protein>
    <submittedName>
        <fullName evidence="3">Uncharacterized protein</fullName>
    </submittedName>
</protein>
<name>A0A6A7AY62_9PLEO</name>
<reference evidence="3" key="1">
    <citation type="submission" date="2020-01" db="EMBL/GenBank/DDBJ databases">
        <authorList>
            <consortium name="DOE Joint Genome Institute"/>
            <person name="Haridas S."/>
            <person name="Albert R."/>
            <person name="Binder M."/>
            <person name="Bloem J."/>
            <person name="Labutti K."/>
            <person name="Salamov A."/>
            <person name="Andreopoulos B."/>
            <person name="Baker S.E."/>
            <person name="Barry K."/>
            <person name="Bills G."/>
            <person name="Bluhm B.H."/>
            <person name="Cannon C."/>
            <person name="Castanera R."/>
            <person name="Culley D.E."/>
            <person name="Daum C."/>
            <person name="Ezra D."/>
            <person name="Gonzalez J.B."/>
            <person name="Henrissat B."/>
            <person name="Kuo A."/>
            <person name="Liang C."/>
            <person name="Lipzen A."/>
            <person name="Lutzoni F."/>
            <person name="Magnuson J."/>
            <person name="Mondo S."/>
            <person name="Nolan M."/>
            <person name="Ohm R."/>
            <person name="Pangilinan J."/>
            <person name="Park H.-J."/>
            <person name="Ramirez L."/>
            <person name="Alfaro M."/>
            <person name="Sun H."/>
            <person name="Tritt A."/>
            <person name="Yoshinaga Y."/>
            <person name="Zwiers L.-H."/>
            <person name="Turgeon B.G."/>
            <person name="Goodwin S.B."/>
            <person name="Spatafora J.W."/>
            <person name="Crous P.W."/>
            <person name="Grigoriev I.V."/>
        </authorList>
    </citation>
    <scope>NUCLEOTIDE SEQUENCE</scope>
    <source>
        <strain evidence="3">IPT5</strain>
    </source>
</reference>
<evidence type="ECO:0000313" key="3">
    <source>
        <dbReference type="EMBL" id="KAF2848180.1"/>
    </source>
</evidence>
<accession>A0A6A7AY62</accession>
<gene>
    <name evidence="3" type="ORF">T440DRAFT_179048</name>
</gene>
<sequence>MTNKKASVKFPAIDFDNKEGHEHGECIPHVMDMLQIWPDGPTPRQRGAAIPIEDAWDKHLEVVNEEMDEADAKGCCAHSRPYNLTHREAGDLSRFTRVLVYVDSYTREVSSETLKDLDRHFGSLEFTAKQATIASARLKNAKSRLDTEIERLGQNNTMSTASRANNETGGPHIDRLRDLCVELDAQRQVHEDKLESVHGQFSAALLFAMLGLWENKPNNCKHDETLQKQLSLANNIIMQSTDKITEQAASIKTLSLKLQDAEKSASEQGKALKVRQRNLEKSYYDDIQKRVKSRVADENINFTDRLRTAENKAQKYDKTMEKVADLLIQVAQHEKESTVNRQTRSDLERQLKIQEKEAVLLKEGYDQLSTDNYTLQLENNTLRAELEDLNTNNDTLDRERDALLKKLQSADATLSTTQSYPRAGEAPSVTPFDRQTADLQHLDGLISVWQHTFDVAVAKKEQSLAAKKAIDIRIREAESQLKLLENPHKPQKKQKSPSPKSIEKSKSHPTAVPAIVTATTLKGPGPVELPYMKSKSRFAEEAYPALGSPVAFAQKTNSTNVWKTLRLVDTAKAKAPGVKPE</sequence>
<keyword evidence="4" id="KW-1185">Reference proteome</keyword>
<evidence type="ECO:0000313" key="4">
    <source>
        <dbReference type="Proteomes" id="UP000799423"/>
    </source>
</evidence>
<keyword evidence="1" id="KW-0175">Coiled coil</keyword>
<feature type="coiled-coil region" evidence="1">
    <location>
        <begin position="306"/>
        <end position="413"/>
    </location>
</feature>
<dbReference type="EMBL" id="MU006320">
    <property type="protein sequence ID" value="KAF2848180.1"/>
    <property type="molecule type" value="Genomic_DNA"/>
</dbReference>
<dbReference type="AlphaFoldDB" id="A0A6A7AY62"/>
<feature type="region of interest" description="Disordered" evidence="2">
    <location>
        <begin position="481"/>
        <end position="512"/>
    </location>
</feature>
<evidence type="ECO:0000256" key="2">
    <source>
        <dbReference type="SAM" id="MobiDB-lite"/>
    </source>
</evidence>
<evidence type="ECO:0000256" key="1">
    <source>
        <dbReference type="SAM" id="Coils"/>
    </source>
</evidence>
<feature type="coiled-coil region" evidence="1">
    <location>
        <begin position="135"/>
        <end position="193"/>
    </location>
</feature>
<proteinExistence type="predicted"/>
<dbReference type="OrthoDB" id="3684850at2759"/>